<evidence type="ECO:0000256" key="7">
    <source>
        <dbReference type="ARBA" id="ARBA00022777"/>
    </source>
</evidence>
<gene>
    <name evidence="9" type="ORF">U729_1429</name>
</gene>
<keyword evidence="7" id="KW-0418">Kinase</keyword>
<dbReference type="GO" id="GO:0016301">
    <property type="term" value="F:kinase activity"/>
    <property type="evidence" value="ECO:0007669"/>
    <property type="project" value="UniProtKB-KW"/>
</dbReference>
<dbReference type="OrthoDB" id="9799827at2"/>
<keyword evidence="6" id="KW-0598">Phosphotransferase system</keyword>
<keyword evidence="5" id="KW-0808">Transferase</keyword>
<sequence>MSNLILISHGRFAEELLKSVEMIVGPQENIHTVCLLPQEGEKEFRLKLDTILNELEGDITIFADLFGGTPCNIASKKILAGEKFDLYAGMNMPMVISYVNESLTGVKAEFVSDGQNNVVYVNEKILSVLEDDED</sequence>
<dbReference type="CDD" id="cd00006">
    <property type="entry name" value="PTS_IIA_man"/>
    <property type="match status" value="1"/>
</dbReference>
<dbReference type="GO" id="GO:0009401">
    <property type="term" value="P:phosphoenolpyruvate-dependent sugar phosphotransferase system"/>
    <property type="evidence" value="ECO:0007669"/>
    <property type="project" value="UniProtKB-KW"/>
</dbReference>
<dbReference type="PANTHER" id="PTHR33799:SF1">
    <property type="entry name" value="PTS SYSTEM MANNOSE-SPECIFIC EIIAB COMPONENT-RELATED"/>
    <property type="match status" value="1"/>
</dbReference>
<proteinExistence type="predicted"/>
<dbReference type="GO" id="GO:0005737">
    <property type="term" value="C:cytoplasm"/>
    <property type="evidence" value="ECO:0007669"/>
    <property type="project" value="UniProtKB-SubCell"/>
</dbReference>
<dbReference type="PANTHER" id="PTHR33799">
    <property type="entry name" value="PTS PERMEASE-RELATED-RELATED"/>
    <property type="match status" value="1"/>
</dbReference>
<dbReference type="eggNOG" id="COG2893">
    <property type="taxonomic scope" value="Bacteria"/>
</dbReference>
<reference evidence="9 10" key="1">
    <citation type="journal article" date="2015" name="Infect. Genet. Evol.">
        <title>Genomic sequences of six botulinum neurotoxin-producing strains representing three clostridial species illustrate the mobility and diversity of botulinum neurotoxin genes.</title>
        <authorList>
            <person name="Smith T.J."/>
            <person name="Hill K.K."/>
            <person name="Xie G."/>
            <person name="Foley B.T."/>
            <person name="Williamson C.H."/>
            <person name="Foster J.T."/>
            <person name="Johnson S.L."/>
            <person name="Chertkov O."/>
            <person name="Teshima H."/>
            <person name="Gibbons H.S."/>
            <person name="Johnsky L.A."/>
            <person name="Karavis M.A."/>
            <person name="Smith L.A."/>
        </authorList>
    </citation>
    <scope>NUCLEOTIDE SEQUENCE [LARGE SCALE GENOMIC DNA]</scope>
    <source>
        <strain evidence="9">Sullivan</strain>
    </source>
</reference>
<dbReference type="Pfam" id="PF03610">
    <property type="entry name" value="EIIA-man"/>
    <property type="match status" value="1"/>
</dbReference>
<dbReference type="GO" id="GO:0016020">
    <property type="term" value="C:membrane"/>
    <property type="evidence" value="ECO:0007669"/>
    <property type="project" value="InterPro"/>
</dbReference>
<comment type="subcellular location">
    <subcellularLocation>
        <location evidence="1">Cytoplasm</location>
    </subcellularLocation>
</comment>
<dbReference type="KEGG" id="cbv:U729_1429"/>
<dbReference type="Gene3D" id="3.40.50.510">
    <property type="entry name" value="Phosphotransferase system, mannose-type IIA component"/>
    <property type="match status" value="1"/>
</dbReference>
<organism evidence="9 10">
    <name type="scientific">Clostridium baratii str. Sullivan</name>
    <dbReference type="NCBI Taxonomy" id="1415775"/>
    <lineage>
        <taxon>Bacteria</taxon>
        <taxon>Bacillati</taxon>
        <taxon>Bacillota</taxon>
        <taxon>Clostridia</taxon>
        <taxon>Eubacteriales</taxon>
        <taxon>Clostridiaceae</taxon>
        <taxon>Clostridium</taxon>
    </lineage>
</organism>
<protein>
    <submittedName>
        <fullName evidence="9">PTS system fructose IIA component family protein</fullName>
    </submittedName>
</protein>
<dbReference type="AlphaFoldDB" id="A0A0A7FTC8"/>
<dbReference type="RefSeq" id="WP_039313023.1">
    <property type="nucleotide sequence ID" value="NZ_CP006905.1"/>
</dbReference>
<keyword evidence="10" id="KW-1185">Reference proteome</keyword>
<evidence type="ECO:0000256" key="4">
    <source>
        <dbReference type="ARBA" id="ARBA00022597"/>
    </source>
</evidence>
<dbReference type="EMBL" id="CP006905">
    <property type="protein sequence ID" value="AIY82879.1"/>
    <property type="molecule type" value="Genomic_DNA"/>
</dbReference>
<evidence type="ECO:0000256" key="1">
    <source>
        <dbReference type="ARBA" id="ARBA00004496"/>
    </source>
</evidence>
<dbReference type="InterPro" id="IPR033887">
    <property type="entry name" value="PTS_IIA_man"/>
</dbReference>
<dbReference type="Proteomes" id="UP000030635">
    <property type="component" value="Chromosome"/>
</dbReference>
<name>A0A0A7FTC8_9CLOT</name>
<dbReference type="InterPro" id="IPR004701">
    <property type="entry name" value="PTS_EIIA_man-typ"/>
</dbReference>
<evidence type="ECO:0000256" key="2">
    <source>
        <dbReference type="ARBA" id="ARBA00022448"/>
    </source>
</evidence>
<keyword evidence="3" id="KW-0963">Cytoplasm</keyword>
<accession>A0A0A7FTC8</accession>
<evidence type="ECO:0000256" key="6">
    <source>
        <dbReference type="ARBA" id="ARBA00022683"/>
    </source>
</evidence>
<dbReference type="STRING" id="1561.NPD11_1565"/>
<evidence type="ECO:0000313" key="9">
    <source>
        <dbReference type="EMBL" id="AIY82879.1"/>
    </source>
</evidence>
<dbReference type="InterPro" id="IPR051471">
    <property type="entry name" value="Bacterial_PTS_sugar_comp"/>
</dbReference>
<dbReference type="HOGENOM" id="CLU_123235_1_2_9"/>
<dbReference type="PROSITE" id="PS51096">
    <property type="entry name" value="PTS_EIIA_TYPE_4"/>
    <property type="match status" value="1"/>
</dbReference>
<keyword evidence="4" id="KW-0762">Sugar transport</keyword>
<dbReference type="InterPro" id="IPR036662">
    <property type="entry name" value="PTS_EIIA_man-typ_sf"/>
</dbReference>
<evidence type="ECO:0000259" key="8">
    <source>
        <dbReference type="PROSITE" id="PS51096"/>
    </source>
</evidence>
<keyword evidence="2" id="KW-0813">Transport</keyword>
<feature type="domain" description="PTS EIIA type-4" evidence="8">
    <location>
        <begin position="1"/>
        <end position="118"/>
    </location>
</feature>
<evidence type="ECO:0000256" key="5">
    <source>
        <dbReference type="ARBA" id="ARBA00022679"/>
    </source>
</evidence>
<evidence type="ECO:0000256" key="3">
    <source>
        <dbReference type="ARBA" id="ARBA00022490"/>
    </source>
</evidence>
<dbReference type="SUPFAM" id="SSF53062">
    <property type="entry name" value="PTS system fructose IIA component-like"/>
    <property type="match status" value="1"/>
</dbReference>
<evidence type="ECO:0000313" key="10">
    <source>
        <dbReference type="Proteomes" id="UP000030635"/>
    </source>
</evidence>